<proteinExistence type="predicted"/>
<dbReference type="EMBL" id="CM042882">
    <property type="protein sequence ID" value="KAI4381364.1"/>
    <property type="molecule type" value="Genomic_DNA"/>
</dbReference>
<keyword evidence="2" id="KW-1185">Reference proteome</keyword>
<evidence type="ECO:0000313" key="1">
    <source>
        <dbReference type="EMBL" id="KAI4381364.1"/>
    </source>
</evidence>
<gene>
    <name evidence="1" type="ORF">MLD38_007442</name>
</gene>
<protein>
    <submittedName>
        <fullName evidence="1">Uncharacterized protein</fullName>
    </submittedName>
</protein>
<accession>A0ACB9RUX0</accession>
<dbReference type="Proteomes" id="UP001057402">
    <property type="component" value="Chromosome 3"/>
</dbReference>
<comment type="caution">
    <text evidence="1">The sequence shown here is derived from an EMBL/GenBank/DDBJ whole genome shotgun (WGS) entry which is preliminary data.</text>
</comment>
<organism evidence="1 2">
    <name type="scientific">Melastoma candidum</name>
    <dbReference type="NCBI Taxonomy" id="119954"/>
    <lineage>
        <taxon>Eukaryota</taxon>
        <taxon>Viridiplantae</taxon>
        <taxon>Streptophyta</taxon>
        <taxon>Embryophyta</taxon>
        <taxon>Tracheophyta</taxon>
        <taxon>Spermatophyta</taxon>
        <taxon>Magnoliopsida</taxon>
        <taxon>eudicotyledons</taxon>
        <taxon>Gunneridae</taxon>
        <taxon>Pentapetalae</taxon>
        <taxon>rosids</taxon>
        <taxon>malvids</taxon>
        <taxon>Myrtales</taxon>
        <taxon>Melastomataceae</taxon>
        <taxon>Melastomatoideae</taxon>
        <taxon>Melastomateae</taxon>
        <taxon>Melastoma</taxon>
    </lineage>
</organism>
<sequence length="509" mass="57910">MEVVRSDVPSSKAAAAAFPPPSLAPAFHRTRPRFLFAWVCSAILLWTCLVQLAAVGQLWRLPFFGHTSNRISRAIVVEPLPLVVEDRGDTPVVPSLPARNYTSNGFLKVSCNGGLNQMRAAICDMVTVARLLNLTLVVPELDKTSFWADPSDFEDIFDVGYFIASLRDEVRIIKRLPKLYAGKYYKPLLMPPVSWSNEKYYLEQILPLFSKHKVLHFNKTDARLANNGLSLGLQELRCRVNFQALRFTPEIESLGNKLVRLLQAKGPFVGLHLRYEMDMLAFSGCTHGCSVEEAEELKKMRYAFPWWREKEIVSEERRSQGLCPLTPEETALILRALGVDKDTQIYIASGEIYGSERRLEDLRAAFPKIVKKELLLNQGELKSFQKHTSQMAALDFIVSVASDTFIPTYDGNMAKLVEGHRRYLGFKKTILLDRRRLVELLDLHQNGTISWDAFQVAVRQAHEKKMGEPASRRVIKDKPKEEDYFYANPQECLCEKSRYDKLVGSNSSF</sequence>
<name>A0ACB9RUX0_9MYRT</name>
<reference evidence="2" key="1">
    <citation type="journal article" date="2023" name="Front. Plant Sci.">
        <title>Chromosomal-level genome assembly of Melastoma candidum provides insights into trichome evolution.</title>
        <authorList>
            <person name="Zhong Y."/>
            <person name="Wu W."/>
            <person name="Sun C."/>
            <person name="Zou P."/>
            <person name="Liu Y."/>
            <person name="Dai S."/>
            <person name="Zhou R."/>
        </authorList>
    </citation>
    <scope>NUCLEOTIDE SEQUENCE [LARGE SCALE GENOMIC DNA]</scope>
</reference>
<evidence type="ECO:0000313" key="2">
    <source>
        <dbReference type="Proteomes" id="UP001057402"/>
    </source>
</evidence>